<gene>
    <name evidence="1" type="ORF">E2C01_056809</name>
</gene>
<comment type="caution">
    <text evidence="1">The sequence shown here is derived from an EMBL/GenBank/DDBJ whole genome shotgun (WGS) entry which is preliminary data.</text>
</comment>
<sequence>MGVPRSTVSTIWKNRDKYCETSAKEGVDDPVEAVEAEEVQVDDDVLDPEVDSDGECLNMIHQDLTMSIIRRRR</sequence>
<dbReference type="Gene3D" id="1.10.10.60">
    <property type="entry name" value="Homeodomain-like"/>
    <property type="match status" value="1"/>
</dbReference>
<organism evidence="1 2">
    <name type="scientific">Portunus trituberculatus</name>
    <name type="common">Swimming crab</name>
    <name type="synonym">Neptunus trituberculatus</name>
    <dbReference type="NCBI Taxonomy" id="210409"/>
    <lineage>
        <taxon>Eukaryota</taxon>
        <taxon>Metazoa</taxon>
        <taxon>Ecdysozoa</taxon>
        <taxon>Arthropoda</taxon>
        <taxon>Crustacea</taxon>
        <taxon>Multicrustacea</taxon>
        <taxon>Malacostraca</taxon>
        <taxon>Eumalacostraca</taxon>
        <taxon>Eucarida</taxon>
        <taxon>Decapoda</taxon>
        <taxon>Pleocyemata</taxon>
        <taxon>Brachyura</taxon>
        <taxon>Eubrachyura</taxon>
        <taxon>Portunoidea</taxon>
        <taxon>Portunidae</taxon>
        <taxon>Portuninae</taxon>
        <taxon>Portunus</taxon>
    </lineage>
</organism>
<keyword evidence="2" id="KW-1185">Reference proteome</keyword>
<name>A0A5B7GRU2_PORTR</name>
<evidence type="ECO:0000313" key="2">
    <source>
        <dbReference type="Proteomes" id="UP000324222"/>
    </source>
</evidence>
<dbReference type="EMBL" id="VSRR010019985">
    <property type="protein sequence ID" value="MPC62720.1"/>
    <property type="molecule type" value="Genomic_DNA"/>
</dbReference>
<dbReference type="Proteomes" id="UP000324222">
    <property type="component" value="Unassembled WGS sequence"/>
</dbReference>
<dbReference type="AlphaFoldDB" id="A0A5B7GRU2"/>
<accession>A0A5B7GRU2</accession>
<evidence type="ECO:0008006" key="3">
    <source>
        <dbReference type="Google" id="ProtNLM"/>
    </source>
</evidence>
<evidence type="ECO:0000313" key="1">
    <source>
        <dbReference type="EMBL" id="MPC62720.1"/>
    </source>
</evidence>
<protein>
    <recommendedName>
        <fullName evidence="3">HTH psq-type domain-containing protein</fullName>
    </recommendedName>
</protein>
<proteinExistence type="predicted"/>
<reference evidence="1 2" key="1">
    <citation type="submission" date="2019-05" db="EMBL/GenBank/DDBJ databases">
        <title>Another draft genome of Portunus trituberculatus and its Hox gene families provides insights of decapod evolution.</title>
        <authorList>
            <person name="Jeong J.-H."/>
            <person name="Song I."/>
            <person name="Kim S."/>
            <person name="Choi T."/>
            <person name="Kim D."/>
            <person name="Ryu S."/>
            <person name="Kim W."/>
        </authorList>
    </citation>
    <scope>NUCLEOTIDE SEQUENCE [LARGE SCALE GENOMIC DNA]</scope>
    <source>
        <tissue evidence="1">Muscle</tissue>
    </source>
</reference>